<protein>
    <submittedName>
        <fullName evidence="1">6089_t:CDS:1</fullName>
    </submittedName>
</protein>
<accession>A0ABN7W7E9</accession>
<organism evidence="1 2">
    <name type="scientific">Gigaspora margarita</name>
    <dbReference type="NCBI Taxonomy" id="4874"/>
    <lineage>
        <taxon>Eukaryota</taxon>
        <taxon>Fungi</taxon>
        <taxon>Fungi incertae sedis</taxon>
        <taxon>Mucoromycota</taxon>
        <taxon>Glomeromycotina</taxon>
        <taxon>Glomeromycetes</taxon>
        <taxon>Diversisporales</taxon>
        <taxon>Gigasporaceae</taxon>
        <taxon>Gigaspora</taxon>
    </lineage>
</organism>
<comment type="caution">
    <text evidence="1">The sequence shown here is derived from an EMBL/GenBank/DDBJ whole genome shotgun (WGS) entry which is preliminary data.</text>
</comment>
<keyword evidence="2" id="KW-1185">Reference proteome</keyword>
<feature type="non-terminal residue" evidence="1">
    <location>
        <position position="1"/>
    </location>
</feature>
<dbReference type="Proteomes" id="UP000789901">
    <property type="component" value="Unassembled WGS sequence"/>
</dbReference>
<gene>
    <name evidence="1" type="ORF">GMARGA_LOCUS27346</name>
</gene>
<evidence type="ECO:0000313" key="1">
    <source>
        <dbReference type="EMBL" id="CAG8819587.1"/>
    </source>
</evidence>
<proteinExistence type="predicted"/>
<evidence type="ECO:0000313" key="2">
    <source>
        <dbReference type="Proteomes" id="UP000789901"/>
    </source>
</evidence>
<sequence>ETVNKIDAKKDIPKELIKLLKAELYRVNIIELDSTITKANDIGKIDIGKDDTQLTKDIKNNIPIEEGYQKFIEIENKIVINKAEKLYYQDKISLRKVYKDWKKRINKRQIDDDINKVKKNKHEVFKNHEKLTKLNEETQVKNRLKILSYCQKPAKIEHINEIKEHYSKINTNKGPDIINDLECTCEIWKKKVETLKGVTKKFKEDDPNELKKQEEYKPNNLNYSCATWIKRVDKFKIMIKYLYEPDNPKRCKAANKVNLPNIEILRKDKAQST</sequence>
<dbReference type="EMBL" id="CAJVQB010033304">
    <property type="protein sequence ID" value="CAG8819587.1"/>
    <property type="molecule type" value="Genomic_DNA"/>
</dbReference>
<name>A0ABN7W7E9_GIGMA</name>
<reference evidence="1 2" key="1">
    <citation type="submission" date="2021-06" db="EMBL/GenBank/DDBJ databases">
        <authorList>
            <person name="Kallberg Y."/>
            <person name="Tangrot J."/>
            <person name="Rosling A."/>
        </authorList>
    </citation>
    <scope>NUCLEOTIDE SEQUENCE [LARGE SCALE GENOMIC DNA]</scope>
    <source>
        <strain evidence="1 2">120-4 pot B 10/14</strain>
    </source>
</reference>